<comment type="caution">
    <text evidence="3">The sequence shown here is derived from an EMBL/GenBank/DDBJ whole genome shotgun (WGS) entry which is preliminary data.</text>
</comment>
<dbReference type="EMBL" id="VYZL01000666">
    <property type="protein sequence ID" value="NWR55566.1"/>
    <property type="molecule type" value="Genomic_DNA"/>
</dbReference>
<reference evidence="3 4" key="1">
    <citation type="submission" date="2019-09" db="EMBL/GenBank/DDBJ databases">
        <title>Bird 10,000 Genomes (B10K) Project - Family phase.</title>
        <authorList>
            <person name="Zhang G."/>
        </authorList>
    </citation>
    <scope>NUCLEOTIDE SEQUENCE [LARGE SCALE GENOMIC DNA]</scope>
    <source>
        <strain evidence="3">B10K-DU-012-80</strain>
    </source>
</reference>
<feature type="compositionally biased region" description="Pro residues" evidence="2">
    <location>
        <begin position="183"/>
        <end position="192"/>
    </location>
</feature>
<dbReference type="GO" id="GO:0005737">
    <property type="term" value="C:cytoplasm"/>
    <property type="evidence" value="ECO:0007669"/>
    <property type="project" value="TreeGrafter"/>
</dbReference>
<accession>A0A7K4Y974</accession>
<dbReference type="PANTHER" id="PTHR22741">
    <property type="entry name" value="P140CAP/SNIP-RELATED"/>
    <property type="match status" value="1"/>
</dbReference>
<feature type="compositionally biased region" description="Polar residues" evidence="2">
    <location>
        <begin position="559"/>
        <end position="571"/>
    </location>
</feature>
<dbReference type="GO" id="GO:0061001">
    <property type="term" value="P:regulation of dendritic spine morphogenesis"/>
    <property type="evidence" value="ECO:0007669"/>
    <property type="project" value="TreeGrafter"/>
</dbReference>
<evidence type="ECO:0000313" key="3">
    <source>
        <dbReference type="EMBL" id="NWR55566.1"/>
    </source>
</evidence>
<dbReference type="AlphaFoldDB" id="A0A7K4Y974"/>
<feature type="region of interest" description="Disordered" evidence="2">
    <location>
        <begin position="128"/>
        <end position="242"/>
    </location>
</feature>
<feature type="non-terminal residue" evidence="3">
    <location>
        <position position="1"/>
    </location>
</feature>
<dbReference type="InterPro" id="IPR051825">
    <property type="entry name" value="SRCIN1"/>
</dbReference>
<keyword evidence="4" id="KW-1185">Reference proteome</keyword>
<feature type="region of interest" description="Disordered" evidence="2">
    <location>
        <begin position="339"/>
        <end position="575"/>
    </location>
</feature>
<dbReference type="GO" id="GO:0015629">
    <property type="term" value="C:actin cytoskeleton"/>
    <property type="evidence" value="ECO:0007669"/>
    <property type="project" value="TreeGrafter"/>
</dbReference>
<dbReference type="GO" id="GO:0014069">
    <property type="term" value="C:postsynaptic density"/>
    <property type="evidence" value="ECO:0007669"/>
    <property type="project" value="TreeGrafter"/>
</dbReference>
<feature type="region of interest" description="Disordered" evidence="2">
    <location>
        <begin position="1"/>
        <end position="92"/>
    </location>
</feature>
<gene>
    <name evidence="3" type="primary">Srcin1_1</name>
    <name evidence="3" type="ORF">BUCABY_R15949</name>
</gene>
<sequence>VAPETDFSKGLDLEMPTSPPVNLHHLTAVTETLGMPSFGHSPPQTQTHPPKSNNPSRAPEMVPAKTQTGPETPSKKSADKAVSVEAAERDWEEKRAALTQYSAKDINRLLEETQAELMKAIPDLEFAAKHKQATGSGSAASTPEHKPSKPQHAPKSGGKGDPNGRRGSDELTVPRYRTEKPSKSPPPPPPRRSFPSSHGLTTTRSGEVIVTSKKEPGFMKKAESEELETQKPQVKLRRTVSEVVRPASTPPIIASAIKDDDDEDRIIAELEVFQRSSASPFLPKLRYDPLAAAVSPGHADMWPNGASIAAEGWKEPLALAAPGSRAFSLPQIVLTEWVSEPPSPEAEPEVWVEAGCSEHRDLAGSGGAGRELTPEQGRKCRVSPGISKTPPSAAGDPPASAPQPPSSPPRAAAETWRFPLAASKVPSLTKHKTSCPMVGGGGDAALKEGSSKTCHRGPLAAQPPRPCGEATGPGAGKAVLPSTSTIPRLPSDGDPGGGARQSVREASLPPGDSAGACKPAWREDSSPAPACPVPNPRAFPGRDPAPRGSGESRAEHPQEQVTAFTRPSPCTASLGRGGVALVAEGKGGTEDTGAGGKAVERLCKGQLSPHCSMTPRSKEIYEGTYQRLDSLEETIRELEITISEISSHPSVEFVFPKELPGQAGSKDAVEESKQGLGDLKPKSCDNGTALDLSQAKDDAPKSQSPSKPKPPLLPKPQLPLDTLQSGGVSIPAMKVVNPASRLKQSQQQGSPDKGKHIKQRMEYMRIQGQQQVAYL</sequence>
<dbReference type="OrthoDB" id="6022652at2759"/>
<feature type="region of interest" description="Disordered" evidence="2">
    <location>
        <begin position="656"/>
        <end position="758"/>
    </location>
</feature>
<keyword evidence="1" id="KW-0175">Coiled coil</keyword>
<protein>
    <submittedName>
        <fullName evidence="3">SRCN1 inhibitor</fullName>
    </submittedName>
</protein>
<evidence type="ECO:0000256" key="1">
    <source>
        <dbReference type="SAM" id="Coils"/>
    </source>
</evidence>
<feature type="compositionally biased region" description="Basic and acidic residues" evidence="2">
    <location>
        <begin position="1"/>
        <end position="12"/>
    </location>
</feature>
<name>A0A7K4Y974_BUCAB</name>
<feature type="compositionally biased region" description="Polar residues" evidence="2">
    <location>
        <begin position="42"/>
        <end position="56"/>
    </location>
</feature>
<proteinExistence type="predicted"/>
<dbReference type="Proteomes" id="UP000551127">
    <property type="component" value="Unassembled WGS sequence"/>
</dbReference>
<dbReference type="PANTHER" id="PTHR22741:SF5">
    <property type="entry name" value="SRC KINASE SIGNALING INHIBITOR 1"/>
    <property type="match status" value="1"/>
</dbReference>
<feature type="non-terminal residue" evidence="3">
    <location>
        <position position="775"/>
    </location>
</feature>
<evidence type="ECO:0000256" key="2">
    <source>
        <dbReference type="SAM" id="MobiDB-lite"/>
    </source>
</evidence>
<evidence type="ECO:0000313" key="4">
    <source>
        <dbReference type="Proteomes" id="UP000551127"/>
    </source>
</evidence>
<feature type="compositionally biased region" description="Basic and acidic residues" evidence="2">
    <location>
        <begin position="667"/>
        <end position="683"/>
    </location>
</feature>
<feature type="compositionally biased region" description="Pro residues" evidence="2">
    <location>
        <begin position="707"/>
        <end position="717"/>
    </location>
</feature>
<feature type="compositionally biased region" description="Pro residues" evidence="2">
    <location>
        <begin position="399"/>
        <end position="408"/>
    </location>
</feature>
<feature type="coiled-coil region" evidence="1">
    <location>
        <begin position="621"/>
        <end position="648"/>
    </location>
</feature>
<organism evidence="3 4">
    <name type="scientific">Bucorvus abyssinicus</name>
    <name type="common">Northern ground-hornbill</name>
    <name type="synonym">Abyssinian ground-hornbill</name>
    <dbReference type="NCBI Taxonomy" id="153643"/>
    <lineage>
        <taxon>Eukaryota</taxon>
        <taxon>Metazoa</taxon>
        <taxon>Chordata</taxon>
        <taxon>Craniata</taxon>
        <taxon>Vertebrata</taxon>
        <taxon>Euteleostomi</taxon>
        <taxon>Archelosauria</taxon>
        <taxon>Archosauria</taxon>
        <taxon>Dinosauria</taxon>
        <taxon>Saurischia</taxon>
        <taxon>Theropoda</taxon>
        <taxon>Coelurosauria</taxon>
        <taxon>Aves</taxon>
        <taxon>Neognathae</taxon>
        <taxon>Neoaves</taxon>
        <taxon>Telluraves</taxon>
        <taxon>Coraciimorphae</taxon>
        <taxon>Bucerotiformes</taxon>
        <taxon>Bucorvidae</taxon>
        <taxon>Bucorvus</taxon>
    </lineage>
</organism>
<feature type="compositionally biased region" description="Basic and acidic residues" evidence="2">
    <location>
        <begin position="212"/>
        <end position="224"/>
    </location>
</feature>